<protein>
    <submittedName>
        <fullName evidence="4">Clp protease N-terminal domain-containing protein</fullName>
    </submittedName>
</protein>
<dbReference type="Gene3D" id="1.10.1780.10">
    <property type="entry name" value="Clp, N-terminal domain"/>
    <property type="match status" value="2"/>
</dbReference>
<sequence>MFERFTKTARIAIVTAQEEARMANSDHIDVEHVLLGVIDSADSALAAVLAKNGLTADTVGTAVAELGKQSPLGPEDAEALRSIGIDLDAIRESLDANFGEDALNRAVPAERRGFFNPRRFGHIPFTAGAKKVVELSLREALAHKDDHIGSEHVLLGVLRAPSPAARAIIEANVGIDELRRQVIELLDRAA</sequence>
<organism evidence="4 8">
    <name type="scientific">Antrihabitans spumae</name>
    <dbReference type="NCBI Taxonomy" id="3373370"/>
    <lineage>
        <taxon>Bacteria</taxon>
        <taxon>Bacillati</taxon>
        <taxon>Actinomycetota</taxon>
        <taxon>Actinomycetes</taxon>
        <taxon>Mycobacteriales</taxon>
        <taxon>Nocardiaceae</taxon>
        <taxon>Antrihabitans</taxon>
    </lineage>
</organism>
<evidence type="ECO:0000256" key="1">
    <source>
        <dbReference type="PROSITE-ProRule" id="PRU01251"/>
    </source>
</evidence>
<proteinExistence type="predicted"/>
<accession>A0ABW7JWR0</accession>
<feature type="domain" description="Clp R" evidence="2">
    <location>
        <begin position="2"/>
        <end position="188"/>
    </location>
</feature>
<dbReference type="Proteomes" id="UP001609175">
    <property type="component" value="Unassembled WGS sequence"/>
</dbReference>
<gene>
    <name evidence="5" type="ORF">ACHIPV_00810</name>
    <name evidence="3" type="ORF">ACHIPZ_26335</name>
    <name evidence="4" type="ORF">ACHIRB_00960</name>
</gene>
<evidence type="ECO:0000313" key="8">
    <source>
        <dbReference type="Proteomes" id="UP001609219"/>
    </source>
</evidence>
<dbReference type="InterPro" id="IPR036628">
    <property type="entry name" value="Clp_N_dom_sf"/>
</dbReference>
<dbReference type="EMBL" id="JBIMSO010000133">
    <property type="protein sequence ID" value="MFH5211691.1"/>
    <property type="molecule type" value="Genomic_DNA"/>
</dbReference>
<dbReference type="EMBL" id="JBIMSN010000003">
    <property type="protein sequence ID" value="MFH5227167.1"/>
    <property type="molecule type" value="Genomic_DNA"/>
</dbReference>
<evidence type="ECO:0000313" key="5">
    <source>
        <dbReference type="EMBL" id="MFH5240427.1"/>
    </source>
</evidence>
<keyword evidence="1" id="KW-0677">Repeat</keyword>
<keyword evidence="4" id="KW-0378">Hydrolase</keyword>
<reference evidence="6 7" key="1">
    <citation type="submission" date="2024-10" db="EMBL/GenBank/DDBJ databases">
        <authorList>
            <person name="Riesco R."/>
        </authorList>
    </citation>
    <scope>NUCLEOTIDE SEQUENCE [LARGE SCALE GENOMIC DNA]</scope>
    <source>
        <strain evidence="5 7">NCIMB 15448</strain>
        <strain evidence="3 6">NCIMB 15449</strain>
        <strain evidence="4 8">NCIMB 15450</strain>
    </source>
</reference>
<dbReference type="Proteomes" id="UP001609219">
    <property type="component" value="Unassembled WGS sequence"/>
</dbReference>
<evidence type="ECO:0000313" key="4">
    <source>
        <dbReference type="EMBL" id="MFH5227167.1"/>
    </source>
</evidence>
<dbReference type="GO" id="GO:0008233">
    <property type="term" value="F:peptidase activity"/>
    <property type="evidence" value="ECO:0007669"/>
    <property type="project" value="UniProtKB-KW"/>
</dbReference>
<evidence type="ECO:0000313" key="3">
    <source>
        <dbReference type="EMBL" id="MFH5211691.1"/>
    </source>
</evidence>
<dbReference type="RefSeq" id="WP_395118376.1">
    <property type="nucleotide sequence ID" value="NZ_JBIMSN010000003.1"/>
</dbReference>
<evidence type="ECO:0000259" key="2">
    <source>
        <dbReference type="PROSITE" id="PS51903"/>
    </source>
</evidence>
<dbReference type="Pfam" id="PF02861">
    <property type="entry name" value="Clp_N"/>
    <property type="match status" value="2"/>
</dbReference>
<dbReference type="SUPFAM" id="SSF81923">
    <property type="entry name" value="Double Clp-N motif"/>
    <property type="match status" value="2"/>
</dbReference>
<keyword evidence="8" id="KW-1185">Reference proteome</keyword>
<dbReference type="Proteomes" id="UP001609176">
    <property type="component" value="Unassembled WGS sequence"/>
</dbReference>
<comment type="caution">
    <text evidence="4">The sequence shown here is derived from an EMBL/GenBank/DDBJ whole genome shotgun (WGS) entry which is preliminary data.</text>
</comment>
<dbReference type="PROSITE" id="PS51903">
    <property type="entry name" value="CLP_R"/>
    <property type="match status" value="1"/>
</dbReference>
<keyword evidence="4" id="KW-0645">Protease</keyword>
<dbReference type="InterPro" id="IPR004176">
    <property type="entry name" value="Clp_R_N"/>
</dbReference>
<name>A0ABW7JWR0_9NOCA</name>
<evidence type="ECO:0000313" key="7">
    <source>
        <dbReference type="Proteomes" id="UP001609176"/>
    </source>
</evidence>
<dbReference type="EMBL" id="JBIMSP010000001">
    <property type="protein sequence ID" value="MFH5240427.1"/>
    <property type="molecule type" value="Genomic_DNA"/>
</dbReference>
<evidence type="ECO:0000313" key="6">
    <source>
        <dbReference type="Proteomes" id="UP001609175"/>
    </source>
</evidence>
<dbReference type="GO" id="GO:0006508">
    <property type="term" value="P:proteolysis"/>
    <property type="evidence" value="ECO:0007669"/>
    <property type="project" value="UniProtKB-KW"/>
</dbReference>